<evidence type="ECO:0000313" key="1">
    <source>
        <dbReference type="EMBL" id="OXE28462.1"/>
    </source>
</evidence>
<dbReference type="Proteomes" id="UP000214596">
    <property type="component" value="Unassembled WGS sequence"/>
</dbReference>
<organism evidence="1 2">
    <name type="scientific">Vibrio parahaemolyticus</name>
    <dbReference type="NCBI Taxonomy" id="670"/>
    <lineage>
        <taxon>Bacteria</taxon>
        <taxon>Pseudomonadati</taxon>
        <taxon>Pseudomonadota</taxon>
        <taxon>Gammaproteobacteria</taxon>
        <taxon>Vibrionales</taxon>
        <taxon>Vibrionaceae</taxon>
        <taxon>Vibrio</taxon>
    </lineage>
</organism>
<dbReference type="AlphaFoldDB" id="A0A227J0Q2"/>
<gene>
    <name evidence="1" type="ORF">CA163_33775</name>
</gene>
<protein>
    <submittedName>
        <fullName evidence="1">Type VI secretion protein</fullName>
    </submittedName>
</protein>
<comment type="caution">
    <text evidence="1">The sequence shown here is derived from an EMBL/GenBank/DDBJ whole genome shotgun (WGS) entry which is preliminary data.</text>
</comment>
<proteinExistence type="predicted"/>
<dbReference type="EMBL" id="NIXT01004326">
    <property type="protein sequence ID" value="OXE28462.1"/>
    <property type="molecule type" value="Genomic_DNA"/>
</dbReference>
<feature type="non-terminal residue" evidence="1">
    <location>
        <position position="76"/>
    </location>
</feature>
<sequence>MEKLNRAADDSMINTLSEKSNEFSFYQAVLLLEKHYQFEPNSNFVAVGENKYFHQERIEFSVSPNLCFPKSDMEFI</sequence>
<accession>A0A227J0Q2</accession>
<name>A0A227J0Q2_VIBPH</name>
<reference evidence="1 2" key="1">
    <citation type="journal article" date="2017" name="Appl. Environ. Microbiol.">
        <title>Parallel evolution of two clades of a major Atlantic endemic Vibrio parahaemolyticus pathogen lineage by independent acquisition of related pathogenicity islands.</title>
        <authorList>
            <person name="Xu F."/>
            <person name="Gonzalez-Escalona N."/>
            <person name="Drees K.P."/>
            <person name="Sebra R.P."/>
            <person name="Cooper V.S."/>
            <person name="Jones S.H."/>
            <person name="Whistler C.A."/>
        </authorList>
    </citation>
    <scope>NUCLEOTIDE SEQUENCE [LARGE SCALE GENOMIC DNA]</scope>
    <source>
        <strain evidence="1 2">MAVP-3</strain>
    </source>
</reference>
<evidence type="ECO:0000313" key="2">
    <source>
        <dbReference type="Proteomes" id="UP000214596"/>
    </source>
</evidence>